<evidence type="ECO:0000256" key="5">
    <source>
        <dbReference type="ARBA" id="ARBA00023033"/>
    </source>
</evidence>
<dbReference type="InterPro" id="IPR020946">
    <property type="entry name" value="Flavin_mOase-like"/>
</dbReference>
<dbReference type="InterPro" id="IPR051820">
    <property type="entry name" value="FAD-binding_MO"/>
</dbReference>
<gene>
    <name evidence="7" type="ORF">PoMZ_00016</name>
</gene>
<reference evidence="7 8" key="1">
    <citation type="journal article" date="2019" name="Mol. Biol. Evol.">
        <title>Blast fungal genomes show frequent chromosomal changes, gene gains and losses, and effector gene turnover.</title>
        <authorList>
            <person name="Gomez Luciano L.B."/>
            <person name="Jason Tsai I."/>
            <person name="Chuma I."/>
            <person name="Tosa Y."/>
            <person name="Chen Y.H."/>
            <person name="Li J.Y."/>
            <person name="Li M.Y."/>
            <person name="Jade Lu M.Y."/>
            <person name="Nakayashiki H."/>
            <person name="Li W.H."/>
        </authorList>
    </citation>
    <scope>NUCLEOTIDE SEQUENCE [LARGE SCALE GENOMIC DNA]</scope>
    <source>
        <strain evidence="7">MZ5-1-6</strain>
    </source>
</reference>
<dbReference type="GO" id="GO:0050661">
    <property type="term" value="F:NADP binding"/>
    <property type="evidence" value="ECO:0007669"/>
    <property type="project" value="InterPro"/>
</dbReference>
<dbReference type="Gene3D" id="3.50.50.60">
    <property type="entry name" value="FAD/NAD(P)-binding domain"/>
    <property type="match status" value="1"/>
</dbReference>
<keyword evidence="5" id="KW-0503">Monooxygenase</keyword>
<dbReference type="GO" id="GO:0004499">
    <property type="term" value="F:N,N-dimethylaniline monooxygenase activity"/>
    <property type="evidence" value="ECO:0007669"/>
    <property type="project" value="InterPro"/>
</dbReference>
<evidence type="ECO:0000256" key="4">
    <source>
        <dbReference type="ARBA" id="ARBA00023002"/>
    </source>
</evidence>
<protein>
    <recommendedName>
        <fullName evidence="9">Monooxygenase</fullName>
    </recommendedName>
</protein>
<dbReference type="Pfam" id="PF00743">
    <property type="entry name" value="FMO-like"/>
    <property type="match status" value="1"/>
</dbReference>
<dbReference type="PANTHER" id="PTHR43872">
    <property type="entry name" value="MONOOXYGENASE, PUTATIVE (AFU_ORTHOLOGUE AFUA_8G02570)-RELATED"/>
    <property type="match status" value="1"/>
</dbReference>
<dbReference type="AlphaFoldDB" id="A0A4P7N563"/>
<proteinExistence type="predicted"/>
<evidence type="ECO:0000256" key="6">
    <source>
        <dbReference type="SAM" id="MobiDB-lite"/>
    </source>
</evidence>
<name>A0A4P7N563_PYROR</name>
<comment type="cofactor">
    <cofactor evidence="1">
        <name>FAD</name>
        <dbReference type="ChEBI" id="CHEBI:57692"/>
    </cofactor>
</comment>
<evidence type="ECO:0000256" key="3">
    <source>
        <dbReference type="ARBA" id="ARBA00022827"/>
    </source>
</evidence>
<dbReference type="GO" id="GO:0050660">
    <property type="term" value="F:flavin adenine dinucleotide binding"/>
    <property type="evidence" value="ECO:0007669"/>
    <property type="project" value="InterPro"/>
</dbReference>
<keyword evidence="3" id="KW-0274">FAD</keyword>
<dbReference type="InterPro" id="IPR036188">
    <property type="entry name" value="FAD/NAD-bd_sf"/>
</dbReference>
<sequence>MNGTHNPDRAVNGVHRSNGTNGTNGTRANGVNGTMTHEDYDVVIIGAGISGINSAYRLREAFPDLKFAVLERRNVIGGTWSFWKYPGIRSDSSLSVFGFSWHPWPHEVDFAPAHLITEYIEDAAKTQGLDKHIRFGYDVQSSSWSSDEQKWTLEAEVHHQRQGGDDDDDDDVRHVTIKTGWIFMCSGYYDYSRAREVDIPGLERFQGEVVHPQFWPEETDCTGKRVVIVGSGATAITIMPDIVDKAAQVTMLQRSPSYVLALPKRDRIRNLLRRILGIRLASKIDFWRRCLLEVIFAQGFLLSFPEAGRRYLNMEAKKNLPSDYPVDVHFNPRYNPFEQRLCMSPDGDFWQALKRPNCQVVTATIDSCDEGGLVLKQGPKGVHTPERLDADMIITATGLYVQMLDGKSPVVDGKVKPTNESYIWRSCMLDGVPNACSIQGYVAGSWTPGADVRIKTVLAVMKHQRRVGATSATPYMTPEERRSMPKRPVIPNSSTYLKEARSRLPLVGDRDPWRYGSNVAADMWQYYTGSVTKGMKYAMSGNKEHED</sequence>
<keyword evidence="2" id="KW-0285">Flavoprotein</keyword>
<evidence type="ECO:0000256" key="1">
    <source>
        <dbReference type="ARBA" id="ARBA00001974"/>
    </source>
</evidence>
<feature type="region of interest" description="Disordered" evidence="6">
    <location>
        <begin position="1"/>
        <end position="32"/>
    </location>
</feature>
<keyword evidence="4" id="KW-0560">Oxidoreductase</keyword>
<dbReference type="PANTHER" id="PTHR43872:SF1">
    <property type="entry name" value="MONOOXYGENASE, PUTATIVE (AFU_ORTHOLOGUE AFUA_8G02570)-RELATED"/>
    <property type="match status" value="1"/>
</dbReference>
<evidence type="ECO:0000313" key="8">
    <source>
        <dbReference type="Proteomes" id="UP000294847"/>
    </source>
</evidence>
<evidence type="ECO:0008006" key="9">
    <source>
        <dbReference type="Google" id="ProtNLM"/>
    </source>
</evidence>
<accession>A0A4P7N563</accession>
<dbReference type="SUPFAM" id="SSF51905">
    <property type="entry name" value="FAD/NAD(P)-binding domain"/>
    <property type="match status" value="1"/>
</dbReference>
<evidence type="ECO:0000313" key="7">
    <source>
        <dbReference type="EMBL" id="QBZ55124.1"/>
    </source>
</evidence>
<evidence type="ECO:0000256" key="2">
    <source>
        <dbReference type="ARBA" id="ARBA00022630"/>
    </source>
</evidence>
<dbReference type="EMBL" id="CP034205">
    <property type="protein sequence ID" value="QBZ55124.1"/>
    <property type="molecule type" value="Genomic_DNA"/>
</dbReference>
<organism evidence="7 8">
    <name type="scientific">Pyricularia oryzae</name>
    <name type="common">Rice blast fungus</name>
    <name type="synonym">Magnaporthe oryzae</name>
    <dbReference type="NCBI Taxonomy" id="318829"/>
    <lineage>
        <taxon>Eukaryota</taxon>
        <taxon>Fungi</taxon>
        <taxon>Dikarya</taxon>
        <taxon>Ascomycota</taxon>
        <taxon>Pezizomycotina</taxon>
        <taxon>Sordariomycetes</taxon>
        <taxon>Sordariomycetidae</taxon>
        <taxon>Magnaporthales</taxon>
        <taxon>Pyriculariaceae</taxon>
        <taxon>Pyricularia</taxon>
    </lineage>
</organism>
<feature type="compositionally biased region" description="Low complexity" evidence="6">
    <location>
        <begin position="18"/>
        <end position="32"/>
    </location>
</feature>
<dbReference type="Proteomes" id="UP000294847">
    <property type="component" value="Chromosome 2"/>
</dbReference>